<reference evidence="1" key="1">
    <citation type="submission" date="2021-01" db="EMBL/GenBank/DDBJ databases">
        <title>Chromosome-level genome assembly of a human fungal pathogen reveals clustering of transcriptionally co-regulated genes.</title>
        <authorList>
            <person name="Voorhies M."/>
            <person name="Cohen S."/>
            <person name="Shea T.P."/>
            <person name="Petrus S."/>
            <person name="Munoz J.F."/>
            <person name="Poplawski S."/>
            <person name="Goldman W.E."/>
            <person name="Michael T."/>
            <person name="Cuomo C.A."/>
            <person name="Sil A."/>
            <person name="Beyhan S."/>
        </authorList>
    </citation>
    <scope>NUCLEOTIDE SEQUENCE</scope>
    <source>
        <strain evidence="1">H88</strain>
    </source>
</reference>
<dbReference type="Proteomes" id="UP000663419">
    <property type="component" value="Chromosome 2"/>
</dbReference>
<sequence length="138" mass="15998">MQRVLRTTPLYFIQHLRIYSTHWHTCIQRIFGFEARQITTCLCKVRVPANQLNSLEPTIEKVRLGTKKQVVELRLVISESIPSPPFFHLPIFNLRSKLTPGQPSHISNIEEPSAFQAHSHFSLSLVLLLQHYLNDQKS</sequence>
<evidence type="ECO:0000313" key="1">
    <source>
        <dbReference type="EMBL" id="QSS51900.1"/>
    </source>
</evidence>
<dbReference type="AlphaFoldDB" id="A0A8A1LEB5"/>
<proteinExistence type="predicted"/>
<protein>
    <submittedName>
        <fullName evidence="1">Uncharacterized protein</fullName>
    </submittedName>
</protein>
<name>A0A8A1LEB5_AJEC8</name>
<gene>
    <name evidence="1" type="ORF">I7I53_07354</name>
</gene>
<dbReference type="EMBL" id="CP069103">
    <property type="protein sequence ID" value="QSS51900.1"/>
    <property type="molecule type" value="Genomic_DNA"/>
</dbReference>
<organism evidence="1 2">
    <name type="scientific">Ajellomyces capsulatus (strain H88)</name>
    <name type="common">Darling's disease fungus</name>
    <name type="synonym">Histoplasma capsulatum</name>
    <dbReference type="NCBI Taxonomy" id="544711"/>
    <lineage>
        <taxon>Eukaryota</taxon>
        <taxon>Fungi</taxon>
        <taxon>Dikarya</taxon>
        <taxon>Ascomycota</taxon>
        <taxon>Pezizomycotina</taxon>
        <taxon>Eurotiomycetes</taxon>
        <taxon>Eurotiomycetidae</taxon>
        <taxon>Onygenales</taxon>
        <taxon>Ajellomycetaceae</taxon>
        <taxon>Histoplasma</taxon>
    </lineage>
</organism>
<accession>A0A8A1LEB5</accession>
<evidence type="ECO:0000313" key="2">
    <source>
        <dbReference type="Proteomes" id="UP000663419"/>
    </source>
</evidence>
<dbReference type="VEuPathDB" id="FungiDB:I7I53_07354"/>